<dbReference type="OrthoDB" id="142078at2"/>
<dbReference type="Gene3D" id="2.60.200.40">
    <property type="match status" value="1"/>
</dbReference>
<feature type="domain" description="DAGKc" evidence="2">
    <location>
        <begin position="122"/>
        <end position="254"/>
    </location>
</feature>
<comment type="catalytic activity">
    <reaction evidence="1">
        <text>dihydroxyacetone phosphate = methylglyoxal + phosphate</text>
        <dbReference type="Rhea" id="RHEA:17937"/>
        <dbReference type="ChEBI" id="CHEBI:17158"/>
        <dbReference type="ChEBI" id="CHEBI:43474"/>
        <dbReference type="ChEBI" id="CHEBI:57642"/>
        <dbReference type="EC" id="4.2.3.3"/>
    </reaction>
</comment>
<accession>U7QG44</accession>
<dbReference type="PATRIC" id="fig|1348334.3.peg.3000"/>
<evidence type="ECO:0000259" key="2">
    <source>
        <dbReference type="PROSITE" id="PS50146"/>
    </source>
</evidence>
<comment type="similarity">
    <text evidence="1">Belongs to the methylglyoxal synthase family.</text>
</comment>
<dbReference type="NCBIfam" id="TIGR00160">
    <property type="entry name" value="MGSA"/>
    <property type="match status" value="1"/>
</dbReference>
<keyword evidence="5" id="KW-1185">Reference proteome</keyword>
<sequence length="437" mass="47111">MTATLALIAHDRKKDELVDFVLQYQAIFSRYRLIATETTGQQIQQGTNLPIEQMLSGQQGGDIQIAAQVAEGEVLAVIFLIDPLFSKLHEPDIQVLQRICAIHNVPLAINIATAEAILEKLRHSRVAHLIFNPVAGSGNGNQDLSLIRQLLKPHMHLRVYQTTADESAEELTIKAIETHPDLIIASGGDGTISAVAGTLIGTQIPLGIIPRGTANAFAVALGIPLALTPIRSACQVIINGNTRVVDAAYCNQKPMILLAGIGYEAETIDKASRDMKEQWGALAYLIAGWKQLNEQQLFEAEIEIDHEVYQLTCAAITIANAAPPTSILAQGKGEVIFDDHLLDVTIGTINTNPQQLVNNPKLQAVTTMINMLGAALIKTSPDLPNVYHLRTSKIKVTANPPQKIVVDGEMIGTTPVEIECIPDGLTVFVPGNNGSPK</sequence>
<dbReference type="EMBL" id="AUZM01000028">
    <property type="protein sequence ID" value="ERT06919.1"/>
    <property type="molecule type" value="Genomic_DNA"/>
</dbReference>
<feature type="binding site" evidence="1">
    <location>
        <position position="10"/>
    </location>
    <ligand>
        <name>substrate</name>
    </ligand>
</feature>
<protein>
    <recommendedName>
        <fullName evidence="1">Methylglyoxal synthase</fullName>
        <shortName evidence="1">MGS</shortName>
        <ecNumber evidence="1">4.2.3.3</ecNumber>
    </recommendedName>
</protein>
<dbReference type="Pfam" id="PF19279">
    <property type="entry name" value="YegS_C"/>
    <property type="match status" value="1"/>
</dbReference>
<dbReference type="PROSITE" id="PS50146">
    <property type="entry name" value="DAGK"/>
    <property type="match status" value="1"/>
</dbReference>
<feature type="binding site" evidence="1">
    <location>
        <begin position="56"/>
        <end position="57"/>
    </location>
    <ligand>
        <name>substrate</name>
    </ligand>
</feature>
<dbReference type="PROSITE" id="PS51855">
    <property type="entry name" value="MGS"/>
    <property type="match status" value="1"/>
</dbReference>
<comment type="caution">
    <text evidence="4">The sequence shown here is derived from an EMBL/GenBank/DDBJ whole genome shotgun (WGS) entry which is preliminary data.</text>
</comment>
<dbReference type="Gene3D" id="3.40.50.1380">
    <property type="entry name" value="Methylglyoxal synthase-like domain"/>
    <property type="match status" value="1"/>
</dbReference>
<feature type="domain" description="MGS-like" evidence="3">
    <location>
        <begin position="1"/>
        <end position="145"/>
    </location>
</feature>
<feature type="binding site" evidence="1">
    <location>
        <position position="89"/>
    </location>
    <ligand>
        <name>substrate</name>
    </ligand>
</feature>
<comment type="function">
    <text evidence="1">Catalyzes the formation of methylglyoxal from dihydroxyacetone phosphate.</text>
</comment>
<gene>
    <name evidence="1 4" type="primary">mgsA</name>
    <name evidence="4" type="ORF">M595_3099</name>
</gene>
<dbReference type="NCBIfam" id="NF003559">
    <property type="entry name" value="PRK05234.1"/>
    <property type="match status" value="1"/>
</dbReference>
<organism evidence="4 5">
    <name type="scientific">Lyngbya aestuarii BL J</name>
    <dbReference type="NCBI Taxonomy" id="1348334"/>
    <lineage>
        <taxon>Bacteria</taxon>
        <taxon>Bacillati</taxon>
        <taxon>Cyanobacteriota</taxon>
        <taxon>Cyanophyceae</taxon>
        <taxon>Oscillatoriophycideae</taxon>
        <taxon>Oscillatoriales</taxon>
        <taxon>Microcoleaceae</taxon>
        <taxon>Lyngbya</taxon>
    </lineage>
</organism>
<dbReference type="HAMAP" id="MF_00549">
    <property type="entry name" value="Methylglyoxal_synth"/>
    <property type="match status" value="1"/>
</dbReference>
<dbReference type="GO" id="GO:0008929">
    <property type="term" value="F:methylglyoxal synthase activity"/>
    <property type="evidence" value="ECO:0007669"/>
    <property type="project" value="UniProtKB-UniRule"/>
</dbReference>
<dbReference type="InterPro" id="IPR011607">
    <property type="entry name" value="MGS-like_dom"/>
</dbReference>
<evidence type="ECO:0000313" key="5">
    <source>
        <dbReference type="Proteomes" id="UP000017127"/>
    </source>
</evidence>
<dbReference type="InterPro" id="IPR045540">
    <property type="entry name" value="YegS/DAGK_C"/>
</dbReference>
<dbReference type="SMART" id="SM00046">
    <property type="entry name" value="DAGKc"/>
    <property type="match status" value="1"/>
</dbReference>
<dbReference type="AlphaFoldDB" id="U7QG44"/>
<dbReference type="GO" id="GO:0005829">
    <property type="term" value="C:cytosol"/>
    <property type="evidence" value="ECO:0007669"/>
    <property type="project" value="TreeGrafter"/>
</dbReference>
<dbReference type="Pfam" id="PF00781">
    <property type="entry name" value="DAGK_cat"/>
    <property type="match status" value="1"/>
</dbReference>
<evidence type="ECO:0000259" key="3">
    <source>
        <dbReference type="PROSITE" id="PS51855"/>
    </source>
</evidence>
<feature type="active site" description="Proton donor/acceptor" evidence="1">
    <location>
        <position position="62"/>
    </location>
</feature>
<dbReference type="GO" id="GO:0016301">
    <property type="term" value="F:kinase activity"/>
    <property type="evidence" value="ECO:0007669"/>
    <property type="project" value="InterPro"/>
</dbReference>
<feature type="binding site" evidence="1">
    <location>
        <position position="14"/>
    </location>
    <ligand>
        <name>substrate</name>
    </ligand>
</feature>
<comment type="caution">
    <text evidence="1">Lacks conserved residue(s) required for the propagation of feature annotation.</text>
</comment>
<dbReference type="PANTHER" id="PTHR30492">
    <property type="entry name" value="METHYLGLYOXAL SYNTHASE"/>
    <property type="match status" value="1"/>
</dbReference>
<dbReference type="CDD" id="cd01422">
    <property type="entry name" value="MGS"/>
    <property type="match status" value="1"/>
</dbReference>
<name>U7QG44_9CYAN</name>
<dbReference type="InterPro" id="IPR016064">
    <property type="entry name" value="NAD/diacylglycerol_kinase_sf"/>
</dbReference>
<dbReference type="SUPFAM" id="SSF52335">
    <property type="entry name" value="Methylglyoxal synthase-like"/>
    <property type="match status" value="1"/>
</dbReference>
<evidence type="ECO:0000313" key="4">
    <source>
        <dbReference type="EMBL" id="ERT06919.1"/>
    </source>
</evidence>
<dbReference type="RefSeq" id="WP_023066819.1">
    <property type="nucleotide sequence ID" value="NZ_AUZM01000028.1"/>
</dbReference>
<dbReference type="Gene3D" id="3.40.50.10330">
    <property type="entry name" value="Probable inorganic polyphosphate/atp-NAD kinase, domain 1"/>
    <property type="match status" value="1"/>
</dbReference>
<proteinExistence type="inferred from homology"/>
<keyword evidence="1 4" id="KW-0456">Lyase</keyword>
<dbReference type="InterPro" id="IPR001206">
    <property type="entry name" value="Diacylglycerol_kinase_cat_dom"/>
</dbReference>
<dbReference type="NCBIfam" id="NF002033">
    <property type="entry name" value="PRK00861.1"/>
    <property type="match status" value="1"/>
</dbReference>
<dbReference type="SMART" id="SM00851">
    <property type="entry name" value="MGS"/>
    <property type="match status" value="1"/>
</dbReference>
<evidence type="ECO:0000256" key="1">
    <source>
        <dbReference type="HAMAP-Rule" id="MF_00549"/>
    </source>
</evidence>
<dbReference type="Proteomes" id="UP000017127">
    <property type="component" value="Unassembled WGS sequence"/>
</dbReference>
<dbReference type="EC" id="4.2.3.3" evidence="1"/>
<dbReference type="InterPro" id="IPR036914">
    <property type="entry name" value="MGS-like_dom_sf"/>
</dbReference>
<dbReference type="InterPro" id="IPR017438">
    <property type="entry name" value="ATP-NAD_kinase_N"/>
</dbReference>
<dbReference type="GO" id="GO:0019242">
    <property type="term" value="P:methylglyoxal biosynthetic process"/>
    <property type="evidence" value="ECO:0007669"/>
    <property type="project" value="UniProtKB-UniRule"/>
</dbReference>
<dbReference type="PANTHER" id="PTHR30492:SF0">
    <property type="entry name" value="METHYLGLYOXAL SYNTHASE"/>
    <property type="match status" value="1"/>
</dbReference>
<reference evidence="4 5" key="1">
    <citation type="journal article" date="2013" name="Front. Microbiol.">
        <title>Comparative genomic analyses of the cyanobacterium, Lyngbya aestuarii BL J, a powerful hydrogen producer.</title>
        <authorList>
            <person name="Kothari A."/>
            <person name="Vaughn M."/>
            <person name="Garcia-Pichel F."/>
        </authorList>
    </citation>
    <scope>NUCLEOTIDE SEQUENCE [LARGE SCALE GENOMIC DNA]</scope>
    <source>
        <strain evidence="4 5">BL J</strain>
    </source>
</reference>
<dbReference type="InterPro" id="IPR004363">
    <property type="entry name" value="Methylgl_synth"/>
</dbReference>
<dbReference type="Pfam" id="PF02142">
    <property type="entry name" value="MGS"/>
    <property type="match status" value="1"/>
</dbReference>
<dbReference type="SUPFAM" id="SSF111331">
    <property type="entry name" value="NAD kinase/diacylglycerol kinase-like"/>
    <property type="match status" value="1"/>
</dbReference>